<proteinExistence type="predicted"/>
<name>A0AAE0DJX3_9LECA</name>
<keyword evidence="3" id="KW-1185">Reference proteome</keyword>
<feature type="region of interest" description="Disordered" evidence="1">
    <location>
        <begin position="1"/>
        <end position="22"/>
    </location>
</feature>
<dbReference type="PANTHER" id="PTHR39461:SF1">
    <property type="entry name" value="LEA DOMAIN PROTEIN (AFU_ORTHOLOGUE AFUA_8G04920)"/>
    <property type="match status" value="1"/>
</dbReference>
<reference evidence="2" key="1">
    <citation type="submission" date="2022-11" db="EMBL/GenBank/DDBJ databases">
        <title>Chromosomal genome sequence assembly and mating type (MAT) locus characterization of the leprose asexual lichenized fungus Lepraria neglecta (Nyl.) Erichsen.</title>
        <authorList>
            <person name="Allen J.L."/>
            <person name="Pfeffer B."/>
        </authorList>
    </citation>
    <scope>NUCLEOTIDE SEQUENCE</scope>
    <source>
        <strain evidence="2">Allen 5258</strain>
    </source>
</reference>
<dbReference type="PANTHER" id="PTHR39461">
    <property type="entry name" value="LEA DOMAIN PROTEIN (AFU_ORTHOLOGUE AFUA_8G04920)"/>
    <property type="match status" value="1"/>
</dbReference>
<feature type="compositionally biased region" description="Polar residues" evidence="1">
    <location>
        <begin position="1"/>
        <end position="16"/>
    </location>
</feature>
<evidence type="ECO:0000256" key="1">
    <source>
        <dbReference type="SAM" id="MobiDB-lite"/>
    </source>
</evidence>
<sequence length="187" mass="20184">MASLFSSRLASTTTGEEGSGADVVERASDMNNSVPSPLKGLVVWVDGIVENRDGKPVGQIVKGDPGALIGFEVRENGEILDDDGDVIGRASLRAMPPIVSEQHTGNRWAGLKVDPDGDILGIVTKGLRAELTGFGIDRVGYVVDGRGERVGETMLLEQIRLNRSSYCGDLVHVRTRRCSLSRYDVFR</sequence>
<dbReference type="AlphaFoldDB" id="A0AAE0DJX3"/>
<organism evidence="2 3">
    <name type="scientific">Lepraria neglecta</name>
    <dbReference type="NCBI Taxonomy" id="209136"/>
    <lineage>
        <taxon>Eukaryota</taxon>
        <taxon>Fungi</taxon>
        <taxon>Dikarya</taxon>
        <taxon>Ascomycota</taxon>
        <taxon>Pezizomycotina</taxon>
        <taxon>Lecanoromycetes</taxon>
        <taxon>OSLEUM clade</taxon>
        <taxon>Lecanoromycetidae</taxon>
        <taxon>Lecanorales</taxon>
        <taxon>Lecanorineae</taxon>
        <taxon>Stereocaulaceae</taxon>
        <taxon>Lepraria</taxon>
    </lineage>
</organism>
<comment type="caution">
    <text evidence="2">The sequence shown here is derived from an EMBL/GenBank/DDBJ whole genome shotgun (WGS) entry which is preliminary data.</text>
</comment>
<dbReference type="EMBL" id="JASNWA010000009">
    <property type="protein sequence ID" value="KAK3169738.1"/>
    <property type="molecule type" value="Genomic_DNA"/>
</dbReference>
<accession>A0AAE0DJX3</accession>
<dbReference type="InterPro" id="IPR022124">
    <property type="entry name" value="DUF3659"/>
</dbReference>
<evidence type="ECO:0000313" key="3">
    <source>
        <dbReference type="Proteomes" id="UP001276659"/>
    </source>
</evidence>
<gene>
    <name evidence="2" type="ORF">OEA41_009122</name>
</gene>
<evidence type="ECO:0000313" key="2">
    <source>
        <dbReference type="EMBL" id="KAK3169738.1"/>
    </source>
</evidence>
<dbReference type="Pfam" id="PF12396">
    <property type="entry name" value="DUF3659"/>
    <property type="match status" value="2"/>
</dbReference>
<protein>
    <submittedName>
        <fullName evidence="2">Uncharacterized protein</fullName>
    </submittedName>
</protein>
<dbReference type="Proteomes" id="UP001276659">
    <property type="component" value="Unassembled WGS sequence"/>
</dbReference>